<protein>
    <recommendedName>
        <fullName evidence="2">N-acetyltransferase domain-containing protein</fullName>
    </recommendedName>
</protein>
<feature type="domain" description="N-acetyltransferase" evidence="2">
    <location>
        <begin position="75"/>
        <end position="202"/>
    </location>
</feature>
<dbReference type="PROSITE" id="PS51186">
    <property type="entry name" value="GNAT"/>
    <property type="match status" value="1"/>
</dbReference>
<keyword evidence="1" id="KW-0472">Membrane</keyword>
<dbReference type="InterPro" id="IPR000182">
    <property type="entry name" value="GNAT_dom"/>
</dbReference>
<dbReference type="Gene3D" id="3.40.630.30">
    <property type="match status" value="1"/>
</dbReference>
<proteinExistence type="predicted"/>
<dbReference type="GO" id="GO:0016747">
    <property type="term" value="F:acyltransferase activity, transferring groups other than amino-acyl groups"/>
    <property type="evidence" value="ECO:0007669"/>
    <property type="project" value="InterPro"/>
</dbReference>
<evidence type="ECO:0000313" key="3">
    <source>
        <dbReference type="EMBL" id="GAB97020.1"/>
    </source>
</evidence>
<dbReference type="AlphaFoldDB" id="K6WCM0"/>
<organism evidence="3 4">
    <name type="scientific">Kineosphaera limosa NBRC 100340</name>
    <dbReference type="NCBI Taxonomy" id="1184609"/>
    <lineage>
        <taxon>Bacteria</taxon>
        <taxon>Bacillati</taxon>
        <taxon>Actinomycetota</taxon>
        <taxon>Actinomycetes</taxon>
        <taxon>Micrococcales</taxon>
        <taxon>Dermatophilaceae</taxon>
        <taxon>Kineosphaera</taxon>
    </lineage>
</organism>
<dbReference type="OrthoDB" id="677174at2"/>
<sequence length="202" mass="22283">MSPLQIDIIGYVASALIVLSLSMTSIVRLRIVSTLGALTMTTYGVLLHAIPVIITNIAVLGLNLWFLRKEFSGDKDLRAVRIEPDSPFLRDFLLVHAADVEKTWSTSVTGPPGNFAVFVTREGVPTGLLVGEQEGDVLRMRFDYVLAEYRDSGIGPWLFSRGAGIFRQAGIKRITVAANSQQDHYLSLVGFRREGDDFVIDL</sequence>
<reference evidence="3 4" key="1">
    <citation type="submission" date="2012-08" db="EMBL/GenBank/DDBJ databases">
        <title>Whole genome shotgun sequence of Kineosphaera limosa NBRC 100340.</title>
        <authorList>
            <person name="Yoshida I."/>
            <person name="Isaki S."/>
            <person name="Hosoyama A."/>
            <person name="Tsuchikane K."/>
            <person name="Katsumata H."/>
            <person name="Ando Y."/>
            <person name="Ohji S."/>
            <person name="Hamada M."/>
            <person name="Tamura T."/>
            <person name="Yamazoe A."/>
            <person name="Yamazaki S."/>
            <person name="Fujita N."/>
        </authorList>
    </citation>
    <scope>NUCLEOTIDE SEQUENCE [LARGE SCALE GENOMIC DNA]</scope>
    <source>
        <strain evidence="3 4">NBRC 100340</strain>
    </source>
</reference>
<evidence type="ECO:0000313" key="4">
    <source>
        <dbReference type="Proteomes" id="UP000008366"/>
    </source>
</evidence>
<dbReference type="EMBL" id="BAHD01000054">
    <property type="protein sequence ID" value="GAB97020.1"/>
    <property type="molecule type" value="Genomic_DNA"/>
</dbReference>
<dbReference type="eggNOG" id="COG1246">
    <property type="taxonomic scope" value="Bacteria"/>
</dbReference>
<feature type="transmembrane region" description="Helical" evidence="1">
    <location>
        <begin position="43"/>
        <end position="67"/>
    </location>
</feature>
<keyword evidence="1" id="KW-0812">Transmembrane</keyword>
<dbReference type="RefSeq" id="WP_006593552.1">
    <property type="nucleotide sequence ID" value="NZ_BAHD01000054.1"/>
</dbReference>
<evidence type="ECO:0000256" key="1">
    <source>
        <dbReference type="SAM" id="Phobius"/>
    </source>
</evidence>
<name>K6WCM0_9MICO</name>
<evidence type="ECO:0000259" key="2">
    <source>
        <dbReference type="PROSITE" id="PS51186"/>
    </source>
</evidence>
<dbReference type="InterPro" id="IPR016181">
    <property type="entry name" value="Acyl_CoA_acyltransferase"/>
</dbReference>
<feature type="transmembrane region" description="Helical" evidence="1">
    <location>
        <begin position="12"/>
        <end position="31"/>
    </location>
</feature>
<accession>K6WCM0</accession>
<comment type="caution">
    <text evidence="3">The sequence shown here is derived from an EMBL/GenBank/DDBJ whole genome shotgun (WGS) entry which is preliminary data.</text>
</comment>
<dbReference type="Proteomes" id="UP000008366">
    <property type="component" value="Unassembled WGS sequence"/>
</dbReference>
<dbReference type="STRING" id="1184609.KILIM_054_00300"/>
<keyword evidence="4" id="KW-1185">Reference proteome</keyword>
<gene>
    <name evidence="3" type="ORF">KILIM_054_00300</name>
</gene>
<dbReference type="SUPFAM" id="SSF55729">
    <property type="entry name" value="Acyl-CoA N-acyltransferases (Nat)"/>
    <property type="match status" value="1"/>
</dbReference>
<keyword evidence="1" id="KW-1133">Transmembrane helix</keyword>